<organism evidence="2 3">
    <name type="scientific">Stieleria varia</name>
    <dbReference type="NCBI Taxonomy" id="2528005"/>
    <lineage>
        <taxon>Bacteria</taxon>
        <taxon>Pseudomonadati</taxon>
        <taxon>Planctomycetota</taxon>
        <taxon>Planctomycetia</taxon>
        <taxon>Pirellulales</taxon>
        <taxon>Pirellulaceae</taxon>
        <taxon>Stieleria</taxon>
    </lineage>
</organism>
<proteinExistence type="predicted"/>
<dbReference type="GO" id="GO:0016787">
    <property type="term" value="F:hydrolase activity"/>
    <property type="evidence" value="ECO:0007669"/>
    <property type="project" value="UniProtKB-KW"/>
</dbReference>
<keyword evidence="1" id="KW-0812">Transmembrane</keyword>
<accession>A0A5C6B8K6</accession>
<dbReference type="Gene3D" id="3.40.50.1820">
    <property type="entry name" value="alpha/beta hydrolase"/>
    <property type="match status" value="1"/>
</dbReference>
<feature type="transmembrane region" description="Helical" evidence="1">
    <location>
        <begin position="25"/>
        <end position="46"/>
    </location>
</feature>
<keyword evidence="1" id="KW-1133">Transmembrane helix</keyword>
<comment type="caution">
    <text evidence="2">The sequence shown here is derived from an EMBL/GenBank/DDBJ whole genome shotgun (WGS) entry which is preliminary data.</text>
</comment>
<keyword evidence="1" id="KW-0472">Membrane</keyword>
<dbReference type="Proteomes" id="UP000320176">
    <property type="component" value="Unassembled WGS sequence"/>
</dbReference>
<dbReference type="AlphaFoldDB" id="A0A5C6B8K6"/>
<reference evidence="2 3" key="1">
    <citation type="submission" date="2019-02" db="EMBL/GenBank/DDBJ databases">
        <title>Deep-cultivation of Planctomycetes and their phenomic and genomic characterization uncovers novel biology.</title>
        <authorList>
            <person name="Wiegand S."/>
            <person name="Jogler M."/>
            <person name="Boedeker C."/>
            <person name="Pinto D."/>
            <person name="Vollmers J."/>
            <person name="Rivas-Marin E."/>
            <person name="Kohn T."/>
            <person name="Peeters S.H."/>
            <person name="Heuer A."/>
            <person name="Rast P."/>
            <person name="Oberbeckmann S."/>
            <person name="Bunk B."/>
            <person name="Jeske O."/>
            <person name="Meyerdierks A."/>
            <person name="Storesund J.E."/>
            <person name="Kallscheuer N."/>
            <person name="Luecker S."/>
            <person name="Lage O.M."/>
            <person name="Pohl T."/>
            <person name="Merkel B.J."/>
            <person name="Hornburger P."/>
            <person name="Mueller R.-W."/>
            <person name="Bruemmer F."/>
            <person name="Labrenz M."/>
            <person name="Spormann A.M."/>
            <person name="Op Den Camp H."/>
            <person name="Overmann J."/>
            <person name="Amann R."/>
            <person name="Jetten M.S.M."/>
            <person name="Mascher T."/>
            <person name="Medema M.H."/>
            <person name="Devos D.P."/>
            <person name="Kaster A.-K."/>
            <person name="Ovreas L."/>
            <person name="Rohde M."/>
            <person name="Galperin M.Y."/>
            <person name="Jogler C."/>
        </authorList>
    </citation>
    <scope>NUCLEOTIDE SEQUENCE [LARGE SCALE GENOMIC DNA]</scope>
    <source>
        <strain evidence="2 3">Pla52n</strain>
    </source>
</reference>
<protein>
    <submittedName>
        <fullName evidence="2">Alpha/beta hydrolase family protein</fullName>
    </submittedName>
</protein>
<name>A0A5C6B8K6_9BACT</name>
<keyword evidence="3" id="KW-1185">Reference proteome</keyword>
<evidence type="ECO:0000256" key="1">
    <source>
        <dbReference type="SAM" id="Phobius"/>
    </source>
</evidence>
<evidence type="ECO:0000313" key="2">
    <source>
        <dbReference type="EMBL" id="TWU07629.1"/>
    </source>
</evidence>
<dbReference type="SUPFAM" id="SSF53474">
    <property type="entry name" value="alpha/beta-Hydrolases"/>
    <property type="match status" value="1"/>
</dbReference>
<sequence>MPVAVQQINSVPQQVHHVRSLSPRVMLCLFVAAIGLTMVAPSGLMVPASAQAPPAKTKKEKPKPRPVKLRTKDGLELQAFYFPSDLEKKAIPVLLIHEWQGQPSPYVNLVKALNAAGCAVLVPQYRGHGNSKTYIDASGKEQEFNVATMNKRDIQNIIMYDLEEAKRFLKEENNEGKLNLNALCVIGVREGCVLAANWAQRDWRFPSVGSKKQGQDVKALVLISPEKLLKGIPIDPPLSDPNLLRLPTLIVSGQSSPSSDTADRIHKRLKVVKTKLGGGTLSGLEEVIAKESLDAPALVMQSSTVVPAIVKFVTTSIEVDEFNNPWIDRP</sequence>
<dbReference type="EMBL" id="SJPN01000001">
    <property type="protein sequence ID" value="TWU07629.1"/>
    <property type="molecule type" value="Genomic_DNA"/>
</dbReference>
<dbReference type="InterPro" id="IPR029058">
    <property type="entry name" value="AB_hydrolase_fold"/>
</dbReference>
<keyword evidence="2" id="KW-0378">Hydrolase</keyword>
<gene>
    <name evidence="2" type="ORF">Pla52n_02020</name>
</gene>
<evidence type="ECO:0000313" key="3">
    <source>
        <dbReference type="Proteomes" id="UP000320176"/>
    </source>
</evidence>
<dbReference type="RefSeq" id="WP_231741576.1">
    <property type="nucleotide sequence ID" value="NZ_CP151726.1"/>
</dbReference>